<reference evidence="1 2" key="1">
    <citation type="submission" date="2015-03" db="EMBL/GenBank/DDBJ databases">
        <authorList>
            <person name="Murphy D."/>
        </authorList>
    </citation>
    <scope>NUCLEOTIDE SEQUENCE [LARGE SCALE GENOMIC DNA]</scope>
    <source>
        <strain evidence="1 2">KMM 520</strain>
    </source>
</reference>
<dbReference type="RefSeq" id="WP_058373177.1">
    <property type="nucleotide sequence ID" value="NZ_CP011034.1"/>
</dbReference>
<dbReference type="OrthoDB" id="6311898at2"/>
<dbReference type="PATRIC" id="fig|1315283.4.peg.1343"/>
<gene>
    <name evidence="1" type="ORF">PTRA_a1551</name>
</gene>
<proteinExistence type="predicted"/>
<dbReference type="Proteomes" id="UP000065261">
    <property type="component" value="Chromosome I"/>
</dbReference>
<name>A0A0U2V439_9GAMM</name>
<evidence type="ECO:0000313" key="1">
    <source>
        <dbReference type="EMBL" id="ALS32749.1"/>
    </source>
</evidence>
<protein>
    <submittedName>
        <fullName evidence="1">Uncharacterized protein</fullName>
    </submittedName>
</protein>
<accession>A0A0U2V439</accession>
<dbReference type="EMBL" id="CP011034">
    <property type="protein sequence ID" value="ALS32749.1"/>
    <property type="molecule type" value="Genomic_DNA"/>
</dbReference>
<dbReference type="KEGG" id="ptn:PTRA_a1551"/>
<dbReference type="AlphaFoldDB" id="A0A0U2V439"/>
<evidence type="ECO:0000313" key="2">
    <source>
        <dbReference type="Proteomes" id="UP000065261"/>
    </source>
</evidence>
<sequence length="104" mass="11995">MKLHPKAKAALGYYNAHRKERDIAKCDFQKAVNALCDLKKYAPKIAKRINALGRYSSNSWYAYSMAEFDIQLDNDVRLLDAYHNIDPISPDEPDLTEFLNDIPF</sequence>
<organism evidence="1">
    <name type="scientific">Pseudoalteromonas translucida KMM 520</name>
    <dbReference type="NCBI Taxonomy" id="1315283"/>
    <lineage>
        <taxon>Bacteria</taxon>
        <taxon>Pseudomonadati</taxon>
        <taxon>Pseudomonadota</taxon>
        <taxon>Gammaproteobacteria</taxon>
        <taxon>Alteromonadales</taxon>
        <taxon>Pseudoalteromonadaceae</taxon>
        <taxon>Pseudoalteromonas</taxon>
    </lineage>
</organism>